<evidence type="ECO:0000256" key="1">
    <source>
        <dbReference type="SAM" id="MobiDB-lite"/>
    </source>
</evidence>
<gene>
    <name evidence="2" type="ORF">NKI33_15305</name>
</gene>
<sequence length="73" mass="7970">MDDEIIDASANRKACGPSTQGDQDFLPKDQHPPKSCGPRMPLGFRPSCLYVAIADRAIGFEMPPDIPANELKK</sequence>
<keyword evidence="3" id="KW-1185">Reference proteome</keyword>
<dbReference type="EMBL" id="JAMYPJ010000019">
    <property type="protein sequence ID" value="MER8934331.1"/>
    <property type="molecule type" value="Genomic_DNA"/>
</dbReference>
<dbReference type="Proteomes" id="UP001464387">
    <property type="component" value="Unassembled WGS sequence"/>
</dbReference>
<accession>A0ABV1YGM8</accession>
<proteinExistence type="predicted"/>
<reference evidence="2 3" key="1">
    <citation type="journal article" date="2024" name="Proc. Natl. Acad. Sci. U.S.A.">
        <title>The evolutionary genomics of adaptation to stress in wild rhizobium bacteria.</title>
        <authorList>
            <person name="Kehlet-Delgado H."/>
            <person name="Montoya A.P."/>
            <person name="Jensen K.T."/>
            <person name="Wendlandt C.E."/>
            <person name="Dexheimer C."/>
            <person name="Roberts M."/>
            <person name="Torres Martinez L."/>
            <person name="Friesen M.L."/>
            <person name="Griffitts J.S."/>
            <person name="Porter S.S."/>
        </authorList>
    </citation>
    <scope>NUCLEOTIDE SEQUENCE [LARGE SCALE GENOMIC DNA]</scope>
    <source>
        <strain evidence="2 3">M0729</strain>
    </source>
</reference>
<name>A0ABV1YGM8_9HYPH</name>
<evidence type="ECO:0000313" key="2">
    <source>
        <dbReference type="EMBL" id="MER8934331.1"/>
    </source>
</evidence>
<feature type="region of interest" description="Disordered" evidence="1">
    <location>
        <begin position="1"/>
        <end position="41"/>
    </location>
</feature>
<dbReference type="RefSeq" id="WP_287271209.1">
    <property type="nucleotide sequence ID" value="NZ_JAMYMY010000022.1"/>
</dbReference>
<comment type="caution">
    <text evidence="2">The sequence shown here is derived from an EMBL/GenBank/DDBJ whole genome shotgun (WGS) entry which is preliminary data.</text>
</comment>
<protein>
    <submittedName>
        <fullName evidence="2">Uncharacterized protein</fullName>
    </submittedName>
</protein>
<organism evidence="2 3">
    <name type="scientific">Mesorhizobium opportunistum</name>
    <dbReference type="NCBI Taxonomy" id="593909"/>
    <lineage>
        <taxon>Bacteria</taxon>
        <taxon>Pseudomonadati</taxon>
        <taxon>Pseudomonadota</taxon>
        <taxon>Alphaproteobacteria</taxon>
        <taxon>Hyphomicrobiales</taxon>
        <taxon>Phyllobacteriaceae</taxon>
        <taxon>Mesorhizobium</taxon>
    </lineage>
</organism>
<evidence type="ECO:0000313" key="3">
    <source>
        <dbReference type="Proteomes" id="UP001464387"/>
    </source>
</evidence>